<organism evidence="4 5">
    <name type="scientific">Escallonia rubra</name>
    <dbReference type="NCBI Taxonomy" id="112253"/>
    <lineage>
        <taxon>Eukaryota</taxon>
        <taxon>Viridiplantae</taxon>
        <taxon>Streptophyta</taxon>
        <taxon>Embryophyta</taxon>
        <taxon>Tracheophyta</taxon>
        <taxon>Spermatophyta</taxon>
        <taxon>Magnoliopsida</taxon>
        <taxon>eudicotyledons</taxon>
        <taxon>Gunneridae</taxon>
        <taxon>Pentapetalae</taxon>
        <taxon>asterids</taxon>
        <taxon>campanulids</taxon>
        <taxon>Escalloniales</taxon>
        <taxon>Escalloniaceae</taxon>
        <taxon>Escallonia</taxon>
    </lineage>
</organism>
<evidence type="ECO:0000256" key="2">
    <source>
        <dbReference type="ARBA" id="ARBA00022980"/>
    </source>
</evidence>
<comment type="caution">
    <text evidence="4">The sequence shown here is derived from an EMBL/GenBank/DDBJ whole genome shotgun (WGS) entry which is preliminary data.</text>
</comment>
<reference evidence="4" key="1">
    <citation type="submission" date="2022-12" db="EMBL/GenBank/DDBJ databases">
        <title>Draft genome assemblies for two species of Escallonia (Escalloniales).</title>
        <authorList>
            <person name="Chanderbali A."/>
            <person name="Dervinis C."/>
            <person name="Anghel I."/>
            <person name="Soltis D."/>
            <person name="Soltis P."/>
            <person name="Zapata F."/>
        </authorList>
    </citation>
    <scope>NUCLEOTIDE SEQUENCE</scope>
    <source>
        <strain evidence="4">UCBG92.1500</strain>
        <tissue evidence="4">Leaf</tissue>
    </source>
</reference>
<dbReference type="GO" id="GO:0005840">
    <property type="term" value="C:ribosome"/>
    <property type="evidence" value="ECO:0007669"/>
    <property type="project" value="UniProtKB-KW"/>
</dbReference>
<comment type="similarity">
    <text evidence="1">Belongs to the bacterial ribosomal protein bTHX family.</text>
</comment>
<dbReference type="GO" id="GO:1990904">
    <property type="term" value="C:ribonucleoprotein complex"/>
    <property type="evidence" value="ECO:0007669"/>
    <property type="project" value="UniProtKB-KW"/>
</dbReference>
<dbReference type="AlphaFoldDB" id="A0AA88QTU8"/>
<evidence type="ECO:0000256" key="3">
    <source>
        <dbReference type="ARBA" id="ARBA00023274"/>
    </source>
</evidence>
<evidence type="ECO:0000313" key="5">
    <source>
        <dbReference type="Proteomes" id="UP001187471"/>
    </source>
</evidence>
<gene>
    <name evidence="4" type="ORF">RJ640_023425</name>
</gene>
<proteinExistence type="inferred from homology"/>
<evidence type="ECO:0000313" key="4">
    <source>
        <dbReference type="EMBL" id="KAK2976218.1"/>
    </source>
</evidence>
<keyword evidence="3" id="KW-0687">Ribonucleoprotein</keyword>
<name>A0AA88QTU8_9ASTE</name>
<evidence type="ECO:0000256" key="1">
    <source>
        <dbReference type="ARBA" id="ARBA00010834"/>
    </source>
</evidence>
<keyword evidence="5" id="KW-1185">Reference proteome</keyword>
<accession>A0AA88QTU8</accession>
<dbReference type="Pfam" id="PF17067">
    <property type="entry name" value="RPS31"/>
    <property type="match status" value="1"/>
</dbReference>
<protein>
    <submittedName>
        <fullName evidence="4">Uncharacterized protein</fullName>
    </submittedName>
</protein>
<dbReference type="InterPro" id="IPR030826">
    <property type="entry name" value="Ribosomal_bTHX/bTHXc/bTHXm"/>
</dbReference>
<dbReference type="Proteomes" id="UP001187471">
    <property type="component" value="Unassembled WGS sequence"/>
</dbReference>
<keyword evidence="2" id="KW-0689">Ribosomal protein</keyword>
<sequence length="158" mass="17244">MESLLLGAPPMAFLSLSLSPRLSSSTSQTLSQSLSSSSYSSLSLSPLSPPSHTHTHSSHSNWIFKKADGAFNTVVYCGRGDKKNAKGKRFNHSFINPGIELVLVQNSHCNIVPLMADQTREKFFLGYLFTKSADPEPLGADPQQSISVNIWAKQFTSQ</sequence>
<dbReference type="EMBL" id="JAVXUO010002104">
    <property type="protein sequence ID" value="KAK2976218.1"/>
    <property type="molecule type" value="Genomic_DNA"/>
</dbReference>